<feature type="region of interest" description="Disordered" evidence="1">
    <location>
        <begin position="129"/>
        <end position="150"/>
    </location>
</feature>
<dbReference type="AlphaFoldDB" id="A0AAN6RPW6"/>
<evidence type="ECO:0000313" key="3">
    <source>
        <dbReference type="Proteomes" id="UP001303889"/>
    </source>
</evidence>
<accession>A0AAN6RPW6</accession>
<sequence length="275" mass="29961">MSGFEVLGVIGDVAALVSAFADARLLYDKWKERRRHKRLLRRRPHQELGDALTRCSELVAGEAGCWYVCGREDEVDVLSRRASTPNTIPATLRHSHIPNLGYQPSNHPTHLPRPIAPLPRPHQHLATARRTTSSALSGTRTTASRAGHSVARTTSAAATALSHAGHATSSAVGTAATRAGHGASSALRGLRHLRIRLPRRRRRVRRVRRFRPATPSAPSRLPCRPARLCTPTATGTGATARPTERCSSTWAVCRASVPSARRSCIRKSFGIRSIM</sequence>
<protein>
    <submittedName>
        <fullName evidence="2">Uncharacterized protein</fullName>
    </submittedName>
</protein>
<evidence type="ECO:0000313" key="2">
    <source>
        <dbReference type="EMBL" id="KAK3898640.1"/>
    </source>
</evidence>
<evidence type="ECO:0000256" key="1">
    <source>
        <dbReference type="SAM" id="MobiDB-lite"/>
    </source>
</evidence>
<dbReference type="EMBL" id="MU855903">
    <property type="protein sequence ID" value="KAK3898640.1"/>
    <property type="molecule type" value="Genomic_DNA"/>
</dbReference>
<reference evidence="2" key="1">
    <citation type="journal article" date="2023" name="Mol. Phylogenet. Evol.">
        <title>Genome-scale phylogeny and comparative genomics of the fungal order Sordariales.</title>
        <authorList>
            <person name="Hensen N."/>
            <person name="Bonometti L."/>
            <person name="Westerberg I."/>
            <person name="Brannstrom I.O."/>
            <person name="Guillou S."/>
            <person name="Cros-Aarteil S."/>
            <person name="Calhoun S."/>
            <person name="Haridas S."/>
            <person name="Kuo A."/>
            <person name="Mondo S."/>
            <person name="Pangilinan J."/>
            <person name="Riley R."/>
            <person name="LaButti K."/>
            <person name="Andreopoulos B."/>
            <person name="Lipzen A."/>
            <person name="Chen C."/>
            <person name="Yan M."/>
            <person name="Daum C."/>
            <person name="Ng V."/>
            <person name="Clum A."/>
            <person name="Steindorff A."/>
            <person name="Ohm R.A."/>
            <person name="Martin F."/>
            <person name="Silar P."/>
            <person name="Natvig D.O."/>
            <person name="Lalanne C."/>
            <person name="Gautier V."/>
            <person name="Ament-Velasquez S.L."/>
            <person name="Kruys A."/>
            <person name="Hutchinson M.I."/>
            <person name="Powell A.J."/>
            <person name="Barry K."/>
            <person name="Miller A.N."/>
            <person name="Grigoriev I.V."/>
            <person name="Debuchy R."/>
            <person name="Gladieux P."/>
            <person name="Hiltunen Thoren M."/>
            <person name="Johannesson H."/>
        </authorList>
    </citation>
    <scope>NUCLEOTIDE SEQUENCE</scope>
    <source>
        <strain evidence="2">CBS 103.79</strain>
    </source>
</reference>
<proteinExistence type="predicted"/>
<organism evidence="2 3">
    <name type="scientific">Staphylotrichum tortipilum</name>
    <dbReference type="NCBI Taxonomy" id="2831512"/>
    <lineage>
        <taxon>Eukaryota</taxon>
        <taxon>Fungi</taxon>
        <taxon>Dikarya</taxon>
        <taxon>Ascomycota</taxon>
        <taxon>Pezizomycotina</taxon>
        <taxon>Sordariomycetes</taxon>
        <taxon>Sordariomycetidae</taxon>
        <taxon>Sordariales</taxon>
        <taxon>Chaetomiaceae</taxon>
        <taxon>Staphylotrichum</taxon>
    </lineage>
</organism>
<keyword evidence="3" id="KW-1185">Reference proteome</keyword>
<reference evidence="2" key="2">
    <citation type="submission" date="2023-05" db="EMBL/GenBank/DDBJ databases">
        <authorList>
            <consortium name="Lawrence Berkeley National Laboratory"/>
            <person name="Steindorff A."/>
            <person name="Hensen N."/>
            <person name="Bonometti L."/>
            <person name="Westerberg I."/>
            <person name="Brannstrom I.O."/>
            <person name="Guillou S."/>
            <person name="Cros-Aarteil S."/>
            <person name="Calhoun S."/>
            <person name="Haridas S."/>
            <person name="Kuo A."/>
            <person name="Mondo S."/>
            <person name="Pangilinan J."/>
            <person name="Riley R."/>
            <person name="Labutti K."/>
            <person name="Andreopoulos B."/>
            <person name="Lipzen A."/>
            <person name="Chen C."/>
            <person name="Yanf M."/>
            <person name="Daum C."/>
            <person name="Ng V."/>
            <person name="Clum A."/>
            <person name="Ohm R."/>
            <person name="Martin F."/>
            <person name="Silar P."/>
            <person name="Natvig D."/>
            <person name="Lalanne C."/>
            <person name="Gautier V."/>
            <person name="Ament-Velasquez S.L."/>
            <person name="Kruys A."/>
            <person name="Hutchinson M.I."/>
            <person name="Powell A.J."/>
            <person name="Barry K."/>
            <person name="Miller A.N."/>
            <person name="Grigoriev I.V."/>
            <person name="Debuchy R."/>
            <person name="Gladieux P."/>
            <person name="Thoren M.H."/>
            <person name="Johannesson H."/>
        </authorList>
    </citation>
    <scope>NUCLEOTIDE SEQUENCE</scope>
    <source>
        <strain evidence="2">CBS 103.79</strain>
    </source>
</reference>
<gene>
    <name evidence="2" type="ORF">C8A05DRAFT_37766</name>
</gene>
<name>A0AAN6RPW6_9PEZI</name>
<comment type="caution">
    <text evidence="2">The sequence shown here is derived from an EMBL/GenBank/DDBJ whole genome shotgun (WGS) entry which is preliminary data.</text>
</comment>
<feature type="compositionally biased region" description="Polar residues" evidence="1">
    <location>
        <begin position="129"/>
        <end position="144"/>
    </location>
</feature>
<dbReference type="Proteomes" id="UP001303889">
    <property type="component" value="Unassembled WGS sequence"/>
</dbReference>